<dbReference type="AlphaFoldDB" id="A0A423VZ63"/>
<proteinExistence type="predicted"/>
<evidence type="ECO:0000313" key="3">
    <source>
        <dbReference type="Proteomes" id="UP000283895"/>
    </source>
</evidence>
<accession>A0A423VZ63</accession>
<dbReference type="EMBL" id="LKEA01000033">
    <property type="protein sequence ID" value="ROV96292.1"/>
    <property type="molecule type" value="Genomic_DNA"/>
</dbReference>
<feature type="region of interest" description="Disordered" evidence="1">
    <location>
        <begin position="1"/>
        <end position="22"/>
    </location>
</feature>
<protein>
    <submittedName>
        <fullName evidence="2">Uncharacterized protein</fullName>
    </submittedName>
</protein>
<comment type="caution">
    <text evidence="2">The sequence shown here is derived from an EMBL/GenBank/DDBJ whole genome shotgun (WGS) entry which is preliminary data.</text>
</comment>
<gene>
    <name evidence="2" type="ORF">VMCG_07736</name>
</gene>
<evidence type="ECO:0000256" key="1">
    <source>
        <dbReference type="SAM" id="MobiDB-lite"/>
    </source>
</evidence>
<dbReference type="Proteomes" id="UP000283895">
    <property type="component" value="Unassembled WGS sequence"/>
</dbReference>
<dbReference type="OrthoDB" id="5234949at2759"/>
<name>A0A423VZ63_9PEZI</name>
<reference evidence="2 3" key="1">
    <citation type="submission" date="2015-09" db="EMBL/GenBank/DDBJ databases">
        <title>Host preference determinants of Valsa canker pathogens revealed by comparative genomics.</title>
        <authorList>
            <person name="Yin Z."/>
            <person name="Huang L."/>
        </authorList>
    </citation>
    <scope>NUCLEOTIDE SEQUENCE [LARGE SCALE GENOMIC DNA]</scope>
    <source>
        <strain evidence="2 3">03-1</strain>
    </source>
</reference>
<sequence>MAGPFDSGFELRGAYGEGQSNVANGGYAIQHQRYGSYAEQVSAPGTEEPKPVAYEVQAEQQPGYRLDWADSVAPRLERGVLEPLERPRRSQHDHEMAEVIAREDLDFFTALLEGRDSHLAKSRVKEFIEKEQRTKRRIQEDQVHEAHLRRKEESEVMHADMNFYLTLMQEG</sequence>
<organism evidence="2 3">
    <name type="scientific">Cytospora schulzeri</name>
    <dbReference type="NCBI Taxonomy" id="448051"/>
    <lineage>
        <taxon>Eukaryota</taxon>
        <taxon>Fungi</taxon>
        <taxon>Dikarya</taxon>
        <taxon>Ascomycota</taxon>
        <taxon>Pezizomycotina</taxon>
        <taxon>Sordariomycetes</taxon>
        <taxon>Sordariomycetidae</taxon>
        <taxon>Diaporthales</taxon>
        <taxon>Cytosporaceae</taxon>
        <taxon>Cytospora</taxon>
    </lineage>
</organism>
<keyword evidence="3" id="KW-1185">Reference proteome</keyword>
<evidence type="ECO:0000313" key="2">
    <source>
        <dbReference type="EMBL" id="ROV96292.1"/>
    </source>
</evidence>